<dbReference type="EMBL" id="JACHLK010000009">
    <property type="protein sequence ID" value="MBB6561695.1"/>
    <property type="molecule type" value="Genomic_DNA"/>
</dbReference>
<comment type="caution">
    <text evidence="1">The sequence shown here is derived from an EMBL/GenBank/DDBJ whole genome shotgun (WGS) entry which is preliminary data.</text>
</comment>
<name>A0A7X0PGW5_9BURK</name>
<protein>
    <submittedName>
        <fullName evidence="1">Uncharacterized protein</fullName>
    </submittedName>
</protein>
<dbReference type="Proteomes" id="UP000575083">
    <property type="component" value="Unassembled WGS sequence"/>
</dbReference>
<keyword evidence="2" id="KW-1185">Reference proteome</keyword>
<proteinExistence type="predicted"/>
<dbReference type="AlphaFoldDB" id="A0A7X0PGW5"/>
<dbReference type="RefSeq" id="WP_184860973.1">
    <property type="nucleotide sequence ID" value="NZ_JACHLK010000009.1"/>
</dbReference>
<sequence>MTTGFANQAAPAQASTASTFNGFYFRDNLASLGTVPAVSPFNQCPDIIQSSVPVSNPGVTFSTIDSWQQAYPTEPTPGQNYYYLRGLNGALEAFDGSVQLYWTPSQLILFPSSWKNNPLSTLNGREEVSMQADVGHIGVGAQPFGLNTASQRLPNANSFYAFVAQNTASAIPTISSWLEMSQLLTQQLGFGFRNMVAFDPVAGPMLYRLGFDIPMSVGESATLQISVSVQGIPAGDTIGLITDCYTPEMKSIALLPTKTNGNGFVAGIQVDVDPGFNASIAIQYWNTSGKVPAAGSQITVTANYLIPQDKFEKALTLGVLDSRYAQAATGDGIGPQQVAPVGSVTFVTTQT</sequence>
<reference evidence="1 2" key="1">
    <citation type="submission" date="2020-08" db="EMBL/GenBank/DDBJ databases">
        <title>Functional genomics of gut bacteria from endangered species of beetles.</title>
        <authorList>
            <person name="Carlos-Shanley C."/>
        </authorList>
    </citation>
    <scope>NUCLEOTIDE SEQUENCE [LARGE SCALE GENOMIC DNA]</scope>
    <source>
        <strain evidence="1 2">S00198</strain>
    </source>
</reference>
<gene>
    <name evidence="1" type="ORF">HNP48_004389</name>
</gene>
<evidence type="ECO:0000313" key="1">
    <source>
        <dbReference type="EMBL" id="MBB6561695.1"/>
    </source>
</evidence>
<accession>A0A7X0PGW5</accession>
<evidence type="ECO:0000313" key="2">
    <source>
        <dbReference type="Proteomes" id="UP000575083"/>
    </source>
</evidence>
<organism evidence="1 2">
    <name type="scientific">Acidovorax soli</name>
    <dbReference type="NCBI Taxonomy" id="592050"/>
    <lineage>
        <taxon>Bacteria</taxon>
        <taxon>Pseudomonadati</taxon>
        <taxon>Pseudomonadota</taxon>
        <taxon>Betaproteobacteria</taxon>
        <taxon>Burkholderiales</taxon>
        <taxon>Comamonadaceae</taxon>
        <taxon>Acidovorax</taxon>
    </lineage>
</organism>